<dbReference type="OrthoDB" id="10249039at2759"/>
<dbReference type="AlphaFoldDB" id="A0A1R1PWJ8"/>
<evidence type="ECO:0000313" key="2">
    <source>
        <dbReference type="Proteomes" id="UP000188320"/>
    </source>
</evidence>
<sequence>MLNVWKLKKKQAEEKKTKSNVSAALIRIQKDVSELDLPNTIKIDFPNPEDLCNFEVIIEPDEGMYIYQHILYA</sequence>
<name>A0A1R1PWJ8_ZANCU</name>
<keyword evidence="2" id="KW-1185">Reference proteome</keyword>
<dbReference type="EMBL" id="LSSK01000099">
    <property type="protein sequence ID" value="OMH85252.1"/>
    <property type="molecule type" value="Genomic_DNA"/>
</dbReference>
<dbReference type="SUPFAM" id="SSF54495">
    <property type="entry name" value="UBC-like"/>
    <property type="match status" value="1"/>
</dbReference>
<protein>
    <submittedName>
        <fullName evidence="1">NEDD8-conjugating enzyme UBC12</fullName>
    </submittedName>
</protein>
<proteinExistence type="predicted"/>
<accession>A0A1R1PWJ8</accession>
<dbReference type="InterPro" id="IPR016135">
    <property type="entry name" value="UBQ-conjugating_enzyme/RWD"/>
</dbReference>
<comment type="caution">
    <text evidence="1">The sequence shown here is derived from an EMBL/GenBank/DDBJ whole genome shotgun (WGS) entry which is preliminary data.</text>
</comment>
<reference evidence="2" key="1">
    <citation type="submission" date="2017-01" db="EMBL/GenBank/DDBJ databases">
        <authorList>
            <person name="Wang Y."/>
            <person name="White M."/>
            <person name="Kvist S."/>
            <person name="Moncalvo J.-M."/>
        </authorList>
    </citation>
    <scope>NUCLEOTIDE SEQUENCE [LARGE SCALE GENOMIC DNA]</scope>
    <source>
        <strain evidence="2">COL-18-3</strain>
    </source>
</reference>
<organism evidence="1 2">
    <name type="scientific">Zancudomyces culisetae</name>
    <name type="common">Gut fungus</name>
    <name type="synonym">Smittium culisetae</name>
    <dbReference type="NCBI Taxonomy" id="1213189"/>
    <lineage>
        <taxon>Eukaryota</taxon>
        <taxon>Fungi</taxon>
        <taxon>Fungi incertae sedis</taxon>
        <taxon>Zoopagomycota</taxon>
        <taxon>Kickxellomycotina</taxon>
        <taxon>Harpellomycetes</taxon>
        <taxon>Harpellales</taxon>
        <taxon>Legeriomycetaceae</taxon>
        <taxon>Zancudomyces</taxon>
    </lineage>
</organism>
<evidence type="ECO:0000313" key="1">
    <source>
        <dbReference type="EMBL" id="OMH85252.1"/>
    </source>
</evidence>
<gene>
    <name evidence="1" type="ORF">AX774_g1205</name>
</gene>
<dbReference type="Proteomes" id="UP000188320">
    <property type="component" value="Unassembled WGS sequence"/>
</dbReference>